<evidence type="ECO:0000313" key="2">
    <source>
        <dbReference type="EMBL" id="PJI84600.1"/>
    </source>
</evidence>
<dbReference type="AlphaFoldDB" id="A0A2M8W105"/>
<reference evidence="2 3" key="1">
    <citation type="submission" date="2017-11" db="EMBL/GenBank/DDBJ databases">
        <title>Genomic Encyclopedia of Archaeal and Bacterial Type Strains, Phase II (KMG-II): From Individual Species to Whole Genera.</title>
        <authorList>
            <person name="Goeker M."/>
        </authorList>
    </citation>
    <scope>NUCLEOTIDE SEQUENCE [LARGE SCALE GENOMIC DNA]</scope>
    <source>
        <strain evidence="2 3">DSM 29128</strain>
    </source>
</reference>
<dbReference type="Proteomes" id="UP000228531">
    <property type="component" value="Unassembled WGS sequence"/>
</dbReference>
<keyword evidence="1" id="KW-0472">Membrane</keyword>
<gene>
    <name evidence="2" type="ORF">BC777_3661</name>
</gene>
<protein>
    <submittedName>
        <fullName evidence="2">Uncharacterized protein</fullName>
    </submittedName>
</protein>
<name>A0A2M8W105_9RHOB</name>
<keyword evidence="1" id="KW-1133">Transmembrane helix</keyword>
<proteinExistence type="predicted"/>
<feature type="transmembrane region" description="Helical" evidence="1">
    <location>
        <begin position="269"/>
        <end position="290"/>
    </location>
</feature>
<feature type="transmembrane region" description="Helical" evidence="1">
    <location>
        <begin position="65"/>
        <end position="88"/>
    </location>
</feature>
<feature type="transmembrane region" description="Helical" evidence="1">
    <location>
        <begin position="302"/>
        <end position="319"/>
    </location>
</feature>
<accession>A0A2M8W105</accession>
<organism evidence="2 3">
    <name type="scientific">Yoonia maricola</name>
    <dbReference type="NCBI Taxonomy" id="420999"/>
    <lineage>
        <taxon>Bacteria</taxon>
        <taxon>Pseudomonadati</taxon>
        <taxon>Pseudomonadota</taxon>
        <taxon>Alphaproteobacteria</taxon>
        <taxon>Rhodobacterales</taxon>
        <taxon>Paracoccaceae</taxon>
        <taxon>Yoonia</taxon>
    </lineage>
</organism>
<dbReference type="EMBL" id="PGTY01000004">
    <property type="protein sequence ID" value="PJI84600.1"/>
    <property type="molecule type" value="Genomic_DNA"/>
</dbReference>
<sequence>MFRFNRSRLQQRLQNAPTSPLEELQARLNARPEKTSLGGAPMTDAERQWVHLALQQRRALIVWRYVATALTLLLVAFLPIWIITLGYMTTDRPLVPVTRGGAAIFFAVVLFCVGLSVMTIWTQRVAFQNLRHGLFARVPKDLAAITATGQLHLRGDDEEIVVAMAISRPGQSVRQDIYDVQIPAHWAKYVTDKPYELRLAKVSASDISTTIRSLIVFRHGDIGGINHLALQYATYSDALYVLLAAGPFSVDSEVKAGLGMPRLRSGAALQIYISKPIVCAFIAMGAWIWLDVSNGVPPALQAVFAVFTAALLPLTFTVLSRRAINRRTVQYYELQR</sequence>
<evidence type="ECO:0000256" key="1">
    <source>
        <dbReference type="SAM" id="Phobius"/>
    </source>
</evidence>
<dbReference type="RefSeq" id="WP_133122591.1">
    <property type="nucleotide sequence ID" value="NZ_PGTY01000004.1"/>
</dbReference>
<evidence type="ECO:0000313" key="3">
    <source>
        <dbReference type="Proteomes" id="UP000228531"/>
    </source>
</evidence>
<comment type="caution">
    <text evidence="2">The sequence shown here is derived from an EMBL/GenBank/DDBJ whole genome shotgun (WGS) entry which is preliminary data.</text>
</comment>
<feature type="transmembrane region" description="Helical" evidence="1">
    <location>
        <begin position="100"/>
        <end position="121"/>
    </location>
</feature>
<keyword evidence="3" id="KW-1185">Reference proteome</keyword>
<keyword evidence="1" id="KW-0812">Transmembrane</keyword>